<evidence type="ECO:0000313" key="2">
    <source>
        <dbReference type="Proteomes" id="UP000613266"/>
    </source>
</evidence>
<evidence type="ECO:0000313" key="1">
    <source>
        <dbReference type="EMBL" id="MBH9576936.1"/>
    </source>
</evidence>
<sequence>MRSINALTDSLAIPALHLVAAGEPSKSHLGGSPRLPASLSWPEWKGRKLGFLARLSLPELQRVHPIDWLPSTGALLFFYDVEEQPWGFDPKDQGSCAVLHVADLQQALAPSADDGDDETFPRMNVQFRKIAVFPSTERPQVEALQLARDEHHQYWDQLDSPYQGLPKHQVAGFPAPVQGDCMELECQLVSHGLYCGDSTGYTDPRAKLLEDGAKDWRLLLQLDTDDDSGVMWGDCGTLFFWVRADEAAAGNFQNPWLVLQCS</sequence>
<reference evidence="1" key="1">
    <citation type="submission" date="2020-12" db="EMBL/GenBank/DDBJ databases">
        <title>The genome sequence of Inhella sp. 1Y17.</title>
        <authorList>
            <person name="Liu Y."/>
        </authorList>
    </citation>
    <scope>NUCLEOTIDE SEQUENCE</scope>
    <source>
        <strain evidence="1">1Y17</strain>
    </source>
</reference>
<organism evidence="1 2">
    <name type="scientific">Inhella proteolytica</name>
    <dbReference type="NCBI Taxonomy" id="2795029"/>
    <lineage>
        <taxon>Bacteria</taxon>
        <taxon>Pseudomonadati</taxon>
        <taxon>Pseudomonadota</taxon>
        <taxon>Betaproteobacteria</taxon>
        <taxon>Burkholderiales</taxon>
        <taxon>Sphaerotilaceae</taxon>
        <taxon>Inhella</taxon>
    </lineage>
</organism>
<dbReference type="SUPFAM" id="SSF103032">
    <property type="entry name" value="Hypothetical protein YwqG"/>
    <property type="match status" value="1"/>
</dbReference>
<dbReference type="Pfam" id="PF09234">
    <property type="entry name" value="DUF1963"/>
    <property type="match status" value="1"/>
</dbReference>
<dbReference type="InterPro" id="IPR035948">
    <property type="entry name" value="YwqG-like_sf"/>
</dbReference>
<dbReference type="RefSeq" id="WP_198110600.1">
    <property type="nucleotide sequence ID" value="NZ_JAEDAK010000005.1"/>
</dbReference>
<name>A0A931IZZ5_9BURK</name>
<dbReference type="Proteomes" id="UP000613266">
    <property type="component" value="Unassembled WGS sequence"/>
</dbReference>
<keyword evidence="2" id="KW-1185">Reference proteome</keyword>
<dbReference type="Gene3D" id="2.30.320.10">
    <property type="entry name" value="YwqG-like"/>
    <property type="match status" value="1"/>
</dbReference>
<dbReference type="PANTHER" id="PTHR36436">
    <property type="entry name" value="SLL5081 PROTEIN"/>
    <property type="match status" value="1"/>
</dbReference>
<protein>
    <submittedName>
        <fullName evidence="1">DUF1963 domain-containing protein</fullName>
    </submittedName>
</protein>
<gene>
    <name evidence="1" type="ORF">I7X39_08460</name>
</gene>
<dbReference type="AlphaFoldDB" id="A0A931IZZ5"/>
<proteinExistence type="predicted"/>
<accession>A0A931IZZ5</accession>
<dbReference type="InterPro" id="IPR015315">
    <property type="entry name" value="DUF1963"/>
</dbReference>
<dbReference type="EMBL" id="JAEDAK010000005">
    <property type="protein sequence ID" value="MBH9576936.1"/>
    <property type="molecule type" value="Genomic_DNA"/>
</dbReference>
<comment type="caution">
    <text evidence="1">The sequence shown here is derived from an EMBL/GenBank/DDBJ whole genome shotgun (WGS) entry which is preliminary data.</text>
</comment>
<dbReference type="PANTHER" id="PTHR36436:SF6">
    <property type="entry name" value="SLL5081 PROTEIN"/>
    <property type="match status" value="1"/>
</dbReference>